<comment type="caution">
    <text evidence="3">The sequence shown here is derived from an EMBL/GenBank/DDBJ whole genome shotgun (WGS) entry which is preliminary data.</text>
</comment>
<accession>A0A919NNI8</accession>
<feature type="region of interest" description="Disordered" evidence="1">
    <location>
        <begin position="1"/>
        <end position="31"/>
    </location>
</feature>
<evidence type="ECO:0000256" key="1">
    <source>
        <dbReference type="SAM" id="MobiDB-lite"/>
    </source>
</evidence>
<sequence>MPASMATSSRRRPATRRTPVTRTPASSGRTRALLARRNSPIGLSLMTATLARRRAAILALSLPGSAPVAILVLPPPGSTLYCLNLGGRTKLDA</sequence>
<gene>
    <name evidence="3" type="ORF">Ate02nite_48350</name>
</gene>
<evidence type="ECO:0000313" key="4">
    <source>
        <dbReference type="Proteomes" id="UP000623608"/>
    </source>
</evidence>
<name>A0A919NNI8_9ACTN</name>
<organism evidence="3 4">
    <name type="scientific">Paractinoplanes tereljensis</name>
    <dbReference type="NCBI Taxonomy" id="571912"/>
    <lineage>
        <taxon>Bacteria</taxon>
        <taxon>Bacillati</taxon>
        <taxon>Actinomycetota</taxon>
        <taxon>Actinomycetes</taxon>
        <taxon>Micromonosporales</taxon>
        <taxon>Micromonosporaceae</taxon>
        <taxon>Paractinoplanes</taxon>
    </lineage>
</organism>
<keyword evidence="2" id="KW-0812">Transmembrane</keyword>
<dbReference type="EMBL" id="BOMY01000033">
    <property type="protein sequence ID" value="GIF22105.1"/>
    <property type="molecule type" value="Genomic_DNA"/>
</dbReference>
<protein>
    <submittedName>
        <fullName evidence="3">Uncharacterized protein</fullName>
    </submittedName>
</protein>
<dbReference type="AlphaFoldDB" id="A0A919NNI8"/>
<proteinExistence type="predicted"/>
<feature type="compositionally biased region" description="Low complexity" evidence="1">
    <location>
        <begin position="16"/>
        <end position="27"/>
    </location>
</feature>
<keyword evidence="4" id="KW-1185">Reference proteome</keyword>
<keyword evidence="2" id="KW-0472">Membrane</keyword>
<feature type="transmembrane region" description="Helical" evidence="2">
    <location>
        <begin position="55"/>
        <end position="73"/>
    </location>
</feature>
<evidence type="ECO:0000313" key="3">
    <source>
        <dbReference type="EMBL" id="GIF22105.1"/>
    </source>
</evidence>
<reference evidence="3" key="1">
    <citation type="submission" date="2021-01" db="EMBL/GenBank/DDBJ databases">
        <title>Whole genome shotgun sequence of Actinoplanes tereljensis NBRC 105297.</title>
        <authorList>
            <person name="Komaki H."/>
            <person name="Tamura T."/>
        </authorList>
    </citation>
    <scope>NUCLEOTIDE SEQUENCE</scope>
    <source>
        <strain evidence="3">NBRC 105297</strain>
    </source>
</reference>
<dbReference type="Proteomes" id="UP000623608">
    <property type="component" value="Unassembled WGS sequence"/>
</dbReference>
<evidence type="ECO:0000256" key="2">
    <source>
        <dbReference type="SAM" id="Phobius"/>
    </source>
</evidence>
<keyword evidence="2" id="KW-1133">Transmembrane helix</keyword>